<feature type="compositionally biased region" description="Polar residues" evidence="1">
    <location>
        <begin position="163"/>
        <end position="173"/>
    </location>
</feature>
<feature type="compositionally biased region" description="Basic residues" evidence="1">
    <location>
        <begin position="192"/>
        <end position="201"/>
    </location>
</feature>
<feature type="compositionally biased region" description="Acidic residues" evidence="1">
    <location>
        <begin position="964"/>
        <end position="975"/>
    </location>
</feature>
<feature type="compositionally biased region" description="Basic residues" evidence="1">
    <location>
        <begin position="130"/>
        <end position="141"/>
    </location>
</feature>
<feature type="region of interest" description="Disordered" evidence="1">
    <location>
        <begin position="100"/>
        <end position="238"/>
    </location>
</feature>
<feature type="region of interest" description="Disordered" evidence="1">
    <location>
        <begin position="687"/>
        <end position="717"/>
    </location>
</feature>
<dbReference type="HOGENOM" id="CLU_297583_0_0_1"/>
<evidence type="ECO:0000256" key="1">
    <source>
        <dbReference type="SAM" id="MobiDB-lite"/>
    </source>
</evidence>
<dbReference type="EMBL" id="GL732849">
    <property type="protein sequence ID" value="EFX64288.1"/>
    <property type="molecule type" value="Genomic_DNA"/>
</dbReference>
<feature type="compositionally biased region" description="Polar residues" evidence="1">
    <location>
        <begin position="326"/>
        <end position="337"/>
    </location>
</feature>
<sequence length="1012" mass="113588">MPPKKKFCLDPRKKGREDKRDTRQRETNSLENENLEKDNPSCSNLTEGKQPENFSKADTEKAKLKKPNVIKKIALNAIKTITTLTTRSQTSSKSNTIDIVSACSNHSQHSNTKISQPKTGMRSPSNPSPKKLKSKKGKKNQLPKEKTFLPTSDTSSGDDDSNATKFISPNSSNPRKRDNSSQIDTDLDNKKKQTSKNKKKSPLSQTEKYRGNLRLMEKNSSTDDNSSFQSQPQPSYSSHNVAEIANEWNTSSSSCDDEKQVKKSFQQNVSKPFKMLRTMFEISKTRIPTTTRDQNDSILDVDMSELQLSDDRRTLDPTNKDDKNQLEQTSDEVSSQRAVIPNNYGRIQERDRSGRKQIRSKRQTIGNSKKDDQCFLPEELLQLDKAGMPDPLSKENLTEITDSIFDRFHEEIVSCAACNQFNKVSKCKLFPFKKVQKKLFAVLKPPDGTGNSAKPLHPELLKQYDISHFLPESSEFRHVFQNVLLSPNGVLLHTSTCSNAEQCRCTPHLYICNQSRNACLPKLKAGKLPKFAIANGNWVGQLPVDLQNMSFGSLSLMRPVQSYGRVTTFQGTTGPGGSSLKGHVYSTPLPTALVTQKVPIQPSDSVVRVLVVSPFTSDASALNKGKIASTRSEYIIEPTKIRQLHQFWCSVDNEVMKRYPFDEETFSTLPDKDTSPDVYLVDQEELRKLPDNDQGNKNLSTTKTSASGGDSLLRSAEEERESLMISCTITVREKDDENQNVSLANHLPSTANASFQPSTNTFVVRPAQQFVSDSDPNYLETRYPDLFPFGRADQKIANETMQHSQAASQRNRQEVYAAHADNGKATIWLTISPDDAKFFKVMWYALSPKESAPSANAIPQGTKRFALLSRHPVAAALNFQNILEIVIEDIIGWSLKKKRPYRRGGLFGVPKAWVRVVEEQSGLTLHTHMLIWIYGHSAIENQLSMALKRDEDQHEIDLTTNNIDIDDTQESETEQDDQRTPPLLTTPLDNSPSNLASLNNVSETFTSNIIQV</sequence>
<feature type="domain" description="Helitron helicase-like" evidence="2">
    <location>
        <begin position="796"/>
        <end position="931"/>
    </location>
</feature>
<feature type="domain" description="DUF6570" evidence="3">
    <location>
        <begin position="526"/>
        <end position="665"/>
    </location>
</feature>
<feature type="compositionally biased region" description="Basic and acidic residues" evidence="1">
    <location>
        <begin position="207"/>
        <end position="221"/>
    </location>
</feature>
<feature type="compositionally biased region" description="Low complexity" evidence="1">
    <location>
        <begin position="226"/>
        <end position="238"/>
    </location>
</feature>
<accession>E9HVD7</accession>
<evidence type="ECO:0000259" key="3">
    <source>
        <dbReference type="Pfam" id="PF20209"/>
    </source>
</evidence>
<dbReference type="Proteomes" id="UP000000305">
    <property type="component" value="Unassembled WGS sequence"/>
</dbReference>
<organism evidence="4 5">
    <name type="scientific">Daphnia pulex</name>
    <name type="common">Water flea</name>
    <dbReference type="NCBI Taxonomy" id="6669"/>
    <lineage>
        <taxon>Eukaryota</taxon>
        <taxon>Metazoa</taxon>
        <taxon>Ecdysozoa</taxon>
        <taxon>Arthropoda</taxon>
        <taxon>Crustacea</taxon>
        <taxon>Branchiopoda</taxon>
        <taxon>Diplostraca</taxon>
        <taxon>Cladocera</taxon>
        <taxon>Anomopoda</taxon>
        <taxon>Daphniidae</taxon>
        <taxon>Daphnia</taxon>
    </lineage>
</organism>
<dbReference type="KEGG" id="dpx:DAPPUDRAFT_334351"/>
<dbReference type="OrthoDB" id="129310at2759"/>
<feature type="compositionally biased region" description="Basic and acidic residues" evidence="1">
    <location>
        <begin position="7"/>
        <end position="39"/>
    </location>
</feature>
<dbReference type="Pfam" id="PF14214">
    <property type="entry name" value="Helitron_like_N"/>
    <property type="match status" value="1"/>
</dbReference>
<dbReference type="InterPro" id="IPR046700">
    <property type="entry name" value="DUF6570"/>
</dbReference>
<keyword evidence="5" id="KW-1185">Reference proteome</keyword>
<feature type="region of interest" description="Disordered" evidence="1">
    <location>
        <begin position="1"/>
        <end position="66"/>
    </location>
</feature>
<dbReference type="InParanoid" id="E9HVD7"/>
<dbReference type="AlphaFoldDB" id="E9HVD7"/>
<feature type="compositionally biased region" description="Polar residues" evidence="1">
    <location>
        <begin position="100"/>
        <end position="118"/>
    </location>
</feature>
<dbReference type="PhylomeDB" id="E9HVD7"/>
<dbReference type="InterPro" id="IPR025476">
    <property type="entry name" value="Helitron_helicase-like"/>
</dbReference>
<evidence type="ECO:0000259" key="2">
    <source>
        <dbReference type="Pfam" id="PF14214"/>
    </source>
</evidence>
<feature type="compositionally biased region" description="Basic and acidic residues" evidence="1">
    <location>
        <begin position="309"/>
        <end position="325"/>
    </location>
</feature>
<evidence type="ECO:0000313" key="4">
    <source>
        <dbReference type="EMBL" id="EFX64288.1"/>
    </source>
</evidence>
<protein>
    <submittedName>
        <fullName evidence="4">Uncharacterized protein</fullName>
    </submittedName>
</protein>
<evidence type="ECO:0000313" key="5">
    <source>
        <dbReference type="Proteomes" id="UP000000305"/>
    </source>
</evidence>
<gene>
    <name evidence="4" type="ORF">DAPPUDRAFT_334351</name>
</gene>
<feature type="region of interest" description="Disordered" evidence="1">
    <location>
        <begin position="959"/>
        <end position="995"/>
    </location>
</feature>
<feature type="compositionally biased region" description="Polar residues" evidence="1">
    <location>
        <begin position="693"/>
        <end position="708"/>
    </location>
</feature>
<name>E9HVD7_DAPPU</name>
<proteinExistence type="predicted"/>
<feature type="region of interest" description="Disordered" evidence="1">
    <location>
        <begin position="287"/>
        <end position="369"/>
    </location>
</feature>
<reference evidence="4 5" key="1">
    <citation type="journal article" date="2011" name="Science">
        <title>The ecoresponsive genome of Daphnia pulex.</title>
        <authorList>
            <person name="Colbourne J.K."/>
            <person name="Pfrender M.E."/>
            <person name="Gilbert D."/>
            <person name="Thomas W.K."/>
            <person name="Tucker A."/>
            <person name="Oakley T.H."/>
            <person name="Tokishita S."/>
            <person name="Aerts A."/>
            <person name="Arnold G.J."/>
            <person name="Basu M.K."/>
            <person name="Bauer D.J."/>
            <person name="Caceres C.E."/>
            <person name="Carmel L."/>
            <person name="Casola C."/>
            <person name="Choi J.H."/>
            <person name="Detter J.C."/>
            <person name="Dong Q."/>
            <person name="Dusheyko S."/>
            <person name="Eads B.D."/>
            <person name="Frohlich T."/>
            <person name="Geiler-Samerotte K.A."/>
            <person name="Gerlach D."/>
            <person name="Hatcher P."/>
            <person name="Jogdeo S."/>
            <person name="Krijgsveld J."/>
            <person name="Kriventseva E.V."/>
            <person name="Kultz D."/>
            <person name="Laforsch C."/>
            <person name="Lindquist E."/>
            <person name="Lopez J."/>
            <person name="Manak J.R."/>
            <person name="Muller J."/>
            <person name="Pangilinan J."/>
            <person name="Patwardhan R.P."/>
            <person name="Pitluck S."/>
            <person name="Pritham E.J."/>
            <person name="Rechtsteiner A."/>
            <person name="Rho M."/>
            <person name="Rogozin I.B."/>
            <person name="Sakarya O."/>
            <person name="Salamov A."/>
            <person name="Schaack S."/>
            <person name="Shapiro H."/>
            <person name="Shiga Y."/>
            <person name="Skalitzky C."/>
            <person name="Smith Z."/>
            <person name="Souvorov A."/>
            <person name="Sung W."/>
            <person name="Tang Z."/>
            <person name="Tsuchiya D."/>
            <person name="Tu H."/>
            <person name="Vos H."/>
            <person name="Wang M."/>
            <person name="Wolf Y.I."/>
            <person name="Yamagata H."/>
            <person name="Yamada T."/>
            <person name="Ye Y."/>
            <person name="Shaw J.R."/>
            <person name="Andrews J."/>
            <person name="Crease T.J."/>
            <person name="Tang H."/>
            <person name="Lucas S.M."/>
            <person name="Robertson H.M."/>
            <person name="Bork P."/>
            <person name="Koonin E.V."/>
            <person name="Zdobnov E.M."/>
            <person name="Grigoriev I.V."/>
            <person name="Lynch M."/>
            <person name="Boore J.L."/>
        </authorList>
    </citation>
    <scope>NUCLEOTIDE SEQUENCE [LARGE SCALE GENOMIC DNA]</scope>
</reference>
<dbReference type="Pfam" id="PF20209">
    <property type="entry name" value="DUF6570"/>
    <property type="match status" value="1"/>
</dbReference>